<reference evidence="1 2" key="1">
    <citation type="submission" date="2018-06" db="EMBL/GenBank/DDBJ databases">
        <authorList>
            <consortium name="Pathogen Informatics"/>
            <person name="Doyle S."/>
        </authorList>
    </citation>
    <scope>NUCLEOTIDE SEQUENCE [LARGE SCALE GENOMIC DNA]</scope>
    <source>
        <strain evidence="1 2">NCTC9149</strain>
    </source>
</reference>
<protein>
    <submittedName>
        <fullName evidence="1">Glycoporin</fullName>
    </submittedName>
</protein>
<gene>
    <name evidence="1" type="ORF">NCTC9149_06793</name>
</gene>
<name>A0A7H4PCT7_9ENTR</name>
<evidence type="ECO:0000313" key="2">
    <source>
        <dbReference type="Proteomes" id="UP000254571"/>
    </source>
</evidence>
<proteinExistence type="predicted"/>
<organism evidence="1 2">
    <name type="scientific">Klebsiella grimontii</name>
    <dbReference type="NCBI Taxonomy" id="2058152"/>
    <lineage>
        <taxon>Bacteria</taxon>
        <taxon>Pseudomonadati</taxon>
        <taxon>Pseudomonadota</taxon>
        <taxon>Gammaproteobacteria</taxon>
        <taxon>Enterobacterales</taxon>
        <taxon>Enterobacteriaceae</taxon>
        <taxon>Klebsiella/Raoultella group</taxon>
        <taxon>Klebsiella</taxon>
    </lineage>
</organism>
<dbReference type="Proteomes" id="UP000254571">
    <property type="component" value="Unassembled WGS sequence"/>
</dbReference>
<evidence type="ECO:0000313" key="1">
    <source>
        <dbReference type="EMBL" id="STW10252.1"/>
    </source>
</evidence>
<comment type="caution">
    <text evidence="1">The sequence shown here is derived from an EMBL/GenBank/DDBJ whole genome shotgun (WGS) entry which is preliminary data.</text>
</comment>
<dbReference type="AlphaFoldDB" id="A0A7H4PCT7"/>
<dbReference type="EMBL" id="UGMX01000002">
    <property type="protein sequence ID" value="STW10252.1"/>
    <property type="molecule type" value="Genomic_DNA"/>
</dbReference>
<accession>A0A7H4PCT7</accession>
<sequence length="50" mass="5418">MTAPELKLTGYGDLKIYGDVEFNMDAESKRGLLAMTNADLVATQPTRTGI</sequence>